<dbReference type="RefSeq" id="XP_062876748.1">
    <property type="nucleotide sequence ID" value="XM_063020678.1"/>
</dbReference>
<evidence type="ECO:0000313" key="4">
    <source>
        <dbReference type="Proteomes" id="UP001338582"/>
    </source>
</evidence>
<dbReference type="GeneID" id="88172701"/>
<name>A0AAX4H779_9ASCO</name>
<gene>
    <name evidence="3" type="ORF">PUMCH_001636</name>
</gene>
<comment type="similarity">
    <text evidence="1">Belongs to the LTV1 family.</text>
</comment>
<protein>
    <recommendedName>
        <fullName evidence="5">Low temperature viability protein</fullName>
    </recommendedName>
</protein>
<evidence type="ECO:0000313" key="3">
    <source>
        <dbReference type="EMBL" id="WPK24365.1"/>
    </source>
</evidence>
<evidence type="ECO:0008006" key="5">
    <source>
        <dbReference type="Google" id="ProtNLM"/>
    </source>
</evidence>
<dbReference type="InterPro" id="IPR007307">
    <property type="entry name" value="Ltv1"/>
</dbReference>
<feature type="region of interest" description="Disordered" evidence="2">
    <location>
        <begin position="276"/>
        <end position="319"/>
    </location>
</feature>
<dbReference type="GO" id="GO:0042274">
    <property type="term" value="P:ribosomal small subunit biogenesis"/>
    <property type="evidence" value="ECO:0007669"/>
    <property type="project" value="InterPro"/>
</dbReference>
<accession>A0AAX4H779</accession>
<dbReference type="PANTHER" id="PTHR21531">
    <property type="entry name" value="LOW-TEMPERATURE VIABILITY PROTEIN LTV1-RELATED"/>
    <property type="match status" value="1"/>
</dbReference>
<reference evidence="3 4" key="1">
    <citation type="submission" date="2023-10" db="EMBL/GenBank/DDBJ databases">
        <title>Draft Genome Sequence of Candida saopaulonensis from a very Premature Infant with Sepsis.</title>
        <authorList>
            <person name="Ning Y."/>
            <person name="Dai R."/>
            <person name="Xiao M."/>
            <person name="Xu Y."/>
            <person name="Yan Q."/>
            <person name="Zhang L."/>
        </authorList>
    </citation>
    <scope>NUCLEOTIDE SEQUENCE [LARGE SCALE GENOMIC DNA]</scope>
    <source>
        <strain evidence="3 4">19XY460</strain>
    </source>
</reference>
<dbReference type="Proteomes" id="UP001338582">
    <property type="component" value="Chromosome 2"/>
</dbReference>
<keyword evidence="4" id="KW-1185">Reference proteome</keyword>
<dbReference type="GO" id="GO:0000056">
    <property type="term" value="P:ribosomal small subunit export from nucleus"/>
    <property type="evidence" value="ECO:0007669"/>
    <property type="project" value="TreeGrafter"/>
</dbReference>
<dbReference type="AlphaFoldDB" id="A0AAX4H779"/>
<feature type="compositionally biased region" description="Acidic residues" evidence="2">
    <location>
        <begin position="285"/>
        <end position="303"/>
    </location>
</feature>
<evidence type="ECO:0000256" key="1">
    <source>
        <dbReference type="ARBA" id="ARBA00009078"/>
    </source>
</evidence>
<proteinExistence type="inferred from homology"/>
<dbReference type="Pfam" id="PF04180">
    <property type="entry name" value="LTV"/>
    <property type="match status" value="1"/>
</dbReference>
<sequence>MGKGKRFDKKSATTYSVVHRSHEDSLYYDNDASRHVLLELPNRQSKSQVSAKPTLNLNEAAAAKSDVQLRENEGFAAQYGIFYDDSKYDYLQHLKPMGQEGGVFIEAVKPKPTGKKNIENILKDHLPSKETRVVTLDETENIPEDLRGFNPDMDPRLREVLEALEDEAYLEEGDEEADEEGDFFADLLRSGEAGEGDFLDDEEYDEWDMDNHQDEFDHYDQYDLDQYSEAGENVALENPYNEGEAPEGLEEDVTGGAANVGVVNSAWEKDFKRFAQSSKSRANDWDSDNEFEDEDEEAEEADNLGELPSIQGKKKKKNVVRKKMGAMTDTSSFSMSSSANFRTQGLMLLDDRYEQMANKFDQPSMRNTQEFSYDKERPDLENMLDDFLDTYEFDRGGRRLMKKDAKLDAIKQAADSVSKSKLAAKRRKEQQLAVGSLGSSFGNLTL</sequence>
<dbReference type="KEGG" id="asau:88172701"/>
<feature type="region of interest" description="Disordered" evidence="2">
    <location>
        <begin position="227"/>
        <end position="254"/>
    </location>
</feature>
<feature type="compositionally biased region" description="Acidic residues" evidence="2">
    <location>
        <begin position="244"/>
        <end position="253"/>
    </location>
</feature>
<dbReference type="GO" id="GO:0005829">
    <property type="term" value="C:cytosol"/>
    <property type="evidence" value="ECO:0007669"/>
    <property type="project" value="TreeGrafter"/>
</dbReference>
<organism evidence="3 4">
    <name type="scientific">Australozyma saopauloensis</name>
    <dbReference type="NCBI Taxonomy" id="291208"/>
    <lineage>
        <taxon>Eukaryota</taxon>
        <taxon>Fungi</taxon>
        <taxon>Dikarya</taxon>
        <taxon>Ascomycota</taxon>
        <taxon>Saccharomycotina</taxon>
        <taxon>Pichiomycetes</taxon>
        <taxon>Metschnikowiaceae</taxon>
        <taxon>Australozyma</taxon>
    </lineage>
</organism>
<dbReference type="EMBL" id="CP138895">
    <property type="protein sequence ID" value="WPK24365.1"/>
    <property type="molecule type" value="Genomic_DNA"/>
</dbReference>
<dbReference type="PANTHER" id="PTHR21531:SF0">
    <property type="entry name" value="PROTEIN LTV1 HOMOLOG"/>
    <property type="match status" value="1"/>
</dbReference>
<evidence type="ECO:0000256" key="2">
    <source>
        <dbReference type="SAM" id="MobiDB-lite"/>
    </source>
</evidence>
<dbReference type="GO" id="GO:0005634">
    <property type="term" value="C:nucleus"/>
    <property type="evidence" value="ECO:0007669"/>
    <property type="project" value="TreeGrafter"/>
</dbReference>
<dbReference type="GO" id="GO:0030688">
    <property type="term" value="C:preribosome, small subunit precursor"/>
    <property type="evidence" value="ECO:0007669"/>
    <property type="project" value="TreeGrafter"/>
</dbReference>